<name>A0A9P6CQJ3_9AGAR</name>
<dbReference type="AlphaFoldDB" id="A0A9P6CQJ3"/>
<proteinExistence type="predicted"/>
<reference evidence="1" key="1">
    <citation type="submission" date="2020-11" db="EMBL/GenBank/DDBJ databases">
        <authorList>
            <consortium name="DOE Joint Genome Institute"/>
            <person name="Ahrendt S."/>
            <person name="Riley R."/>
            <person name="Andreopoulos W."/>
            <person name="Labutti K."/>
            <person name="Pangilinan J."/>
            <person name="Ruiz-Duenas F.J."/>
            <person name="Barrasa J.M."/>
            <person name="Sanchez-Garcia M."/>
            <person name="Camarero S."/>
            <person name="Miyauchi S."/>
            <person name="Serrano A."/>
            <person name="Linde D."/>
            <person name="Babiker R."/>
            <person name="Drula E."/>
            <person name="Ayuso-Fernandez I."/>
            <person name="Pacheco R."/>
            <person name="Padilla G."/>
            <person name="Ferreira P."/>
            <person name="Barriuso J."/>
            <person name="Kellner H."/>
            <person name="Castanera R."/>
            <person name="Alfaro M."/>
            <person name="Ramirez L."/>
            <person name="Pisabarro A.G."/>
            <person name="Kuo A."/>
            <person name="Tritt A."/>
            <person name="Lipzen A."/>
            <person name="He G."/>
            <person name="Yan M."/>
            <person name="Ng V."/>
            <person name="Cullen D."/>
            <person name="Martin F."/>
            <person name="Rosso M.-N."/>
            <person name="Henrissat B."/>
            <person name="Hibbett D."/>
            <person name="Martinez A.T."/>
            <person name="Grigoriev I.V."/>
        </authorList>
    </citation>
    <scope>NUCLEOTIDE SEQUENCE</scope>
    <source>
        <strain evidence="1">CIRM-BRFM 674</strain>
    </source>
</reference>
<gene>
    <name evidence="1" type="ORF">BDN70DRAFT_883104</name>
</gene>
<dbReference type="Gene3D" id="1.20.1280.50">
    <property type="match status" value="1"/>
</dbReference>
<evidence type="ECO:0000313" key="2">
    <source>
        <dbReference type="Proteomes" id="UP000807469"/>
    </source>
</evidence>
<dbReference type="OrthoDB" id="3131455at2759"/>
<comment type="caution">
    <text evidence="1">The sequence shown here is derived from an EMBL/GenBank/DDBJ whole genome shotgun (WGS) entry which is preliminary data.</text>
</comment>
<keyword evidence="2" id="KW-1185">Reference proteome</keyword>
<organism evidence="1 2">
    <name type="scientific">Pholiota conissans</name>
    <dbReference type="NCBI Taxonomy" id="109636"/>
    <lineage>
        <taxon>Eukaryota</taxon>
        <taxon>Fungi</taxon>
        <taxon>Dikarya</taxon>
        <taxon>Basidiomycota</taxon>
        <taxon>Agaricomycotina</taxon>
        <taxon>Agaricomycetes</taxon>
        <taxon>Agaricomycetidae</taxon>
        <taxon>Agaricales</taxon>
        <taxon>Agaricineae</taxon>
        <taxon>Strophariaceae</taxon>
        <taxon>Pholiota</taxon>
    </lineage>
</organism>
<dbReference type="Proteomes" id="UP000807469">
    <property type="component" value="Unassembled WGS sequence"/>
</dbReference>
<protein>
    <recommendedName>
        <fullName evidence="3">F-box domain-containing protein</fullName>
    </recommendedName>
</protein>
<dbReference type="EMBL" id="MU155314">
    <property type="protein sequence ID" value="KAF9475896.1"/>
    <property type="molecule type" value="Genomic_DNA"/>
</dbReference>
<accession>A0A9P6CQJ3</accession>
<evidence type="ECO:0000313" key="1">
    <source>
        <dbReference type="EMBL" id="KAF9475896.1"/>
    </source>
</evidence>
<evidence type="ECO:0008006" key="3">
    <source>
        <dbReference type="Google" id="ProtNLM"/>
    </source>
</evidence>
<sequence length="591" mass="67241">MSASEAPSMPPPSGNNSKLDHDILWIIFSIITSHYPSPTEPTHTLHASPLTIIRRCSQVCTFWRDFILSSESIWAKCIDLDCLAQGNNDWREEVLRRTGDIAPLYVVGLRPLPSQGVILKGNNNWRSEALRKMGDVAPLYVRGRLALSFQGGILAFLINLISVYWERIQVLDVLLEQEKVLDDEKVLSAFCRPAPRLKEFSIRAAKHSIDIWRPMIFTLPYFELFAGVAPNLTRFHLHSHTHKIILPIHFRPLLLTLLTPRLRSLSIFQPLSLSIMDLLIACSHIPNLELLNISPLKLEANTLTPSLHQVTLPRLHEIHIVCDQLEIYPEFLGQIVTHADCRVSVATRLHRSERQSTDAGMMCFLDMLRIFQQHWHAFFDSKKHENGSIIAVELSILEMVLNVNVKVEIHHDNDRRYPRLYLSAPSGQKFAAEIHNLVLDAIATLRFPTSLVHAKITLVLEHPPLHRDTLGRLCGALGSIKKLSTTPLFLLALSQLTAFDDSLLFPFLKKISLYTEEAHRLDGATYIKPFFVNRHSKAPIDILYIFDERCRASLGNLEFLDEFAGMKVICQTFEYVCGSGRPEKLDYSRSI</sequence>